<dbReference type="GeneID" id="94833180"/>
<dbReference type="OrthoDB" id="416585at2759"/>
<dbReference type="GO" id="GO:0036128">
    <property type="term" value="C:CatSper complex"/>
    <property type="evidence" value="ECO:0007669"/>
    <property type="project" value="TreeGrafter"/>
</dbReference>
<sequence length="615" mass="72109">MGKNDKVFESSIQQISDRERRIIFDRKNSAIKPFKIAAYSESLGILVFIASLLSVLGNAIYIISYLNSNSEYSLLVQLIDIFAFSVFSLEFIIKIVSDRQYYFYSWQNIFNLLFLLSLIFPFFSQDNLFELAYLSFFRIIHVTSFFRKYKPISSIEIVHKTISRNFISTIVLLFLLMIAIFLFSLIGYYCFSTSPLSPLSNLGQGIIILTAEATSGGWVPFQEQLDQVFKDSRIFSIIFIILGYVILSRAFVAFLADNAIVEYRKMVTRNEVENEENRINYESLDQHKMKIHFSIPLKINDETNEKIKGSNNNNNNGNNINQTNSHDEILTFGELTRHEIKPSKSNFPQVSKIQNEFNYWKPEKLDIEYEFKEIPKNEVPLYPILQVRIFPVNSDDDKSLLEHMPPYNRKQIRQLITGLKEYKTVMRKLISNESNDIKNVINSLKNSLDHGNFENIKSNKEKIFLISPWASDKKSSWVFIFPDHGYRSTDDLTFQISYRTISEINKRKLNLNKNNLLGQLNITMTASMYERKSMTEKHSQELSIFYTENIEKDEMLIKSGFWAKSLEVLLKDYFIHSKVMDYCYDKLFQRFLAMSDYLPVIKEIREKRKPKDKKK</sequence>
<dbReference type="VEuPathDB" id="TrichDB:TRFO_15587"/>
<dbReference type="GO" id="GO:0005245">
    <property type="term" value="F:voltage-gated calcium channel activity"/>
    <property type="evidence" value="ECO:0007669"/>
    <property type="project" value="TreeGrafter"/>
</dbReference>
<dbReference type="Gene3D" id="1.20.120.350">
    <property type="entry name" value="Voltage-gated potassium channels. Chain C"/>
    <property type="match status" value="1"/>
</dbReference>
<evidence type="ECO:0000256" key="2">
    <source>
        <dbReference type="ARBA" id="ARBA00022692"/>
    </source>
</evidence>
<reference evidence="7" key="1">
    <citation type="submission" date="2016-10" db="EMBL/GenBank/DDBJ databases">
        <authorList>
            <person name="Benchimol M."/>
            <person name="Almeida L.G."/>
            <person name="Vasconcelos A.T."/>
            <person name="Perreira-Neves A."/>
            <person name="Rosa I.A."/>
            <person name="Tasca T."/>
            <person name="Bogo M.R."/>
            <person name="de Souza W."/>
        </authorList>
    </citation>
    <scope>NUCLEOTIDE SEQUENCE [LARGE SCALE GENOMIC DNA]</scope>
    <source>
        <strain evidence="7">K</strain>
    </source>
</reference>
<dbReference type="EMBL" id="MLAK01000422">
    <property type="protein sequence ID" value="OHT14075.1"/>
    <property type="molecule type" value="Genomic_DNA"/>
</dbReference>
<evidence type="ECO:0000259" key="6">
    <source>
        <dbReference type="Pfam" id="PF00520"/>
    </source>
</evidence>
<evidence type="ECO:0000313" key="7">
    <source>
        <dbReference type="EMBL" id="OHT14075.1"/>
    </source>
</evidence>
<feature type="transmembrane region" description="Helical" evidence="5">
    <location>
        <begin position="101"/>
        <end position="122"/>
    </location>
</feature>
<evidence type="ECO:0000256" key="1">
    <source>
        <dbReference type="ARBA" id="ARBA00004141"/>
    </source>
</evidence>
<dbReference type="InterPro" id="IPR027359">
    <property type="entry name" value="Volt_channel_dom_sf"/>
</dbReference>
<feature type="transmembrane region" description="Helical" evidence="5">
    <location>
        <begin position="234"/>
        <end position="256"/>
    </location>
</feature>
<dbReference type="GO" id="GO:0001669">
    <property type="term" value="C:acrosomal vesicle"/>
    <property type="evidence" value="ECO:0007669"/>
    <property type="project" value="TreeGrafter"/>
</dbReference>
<comment type="subcellular location">
    <subcellularLocation>
        <location evidence="1">Membrane</location>
        <topology evidence="1">Multi-pass membrane protein</topology>
    </subcellularLocation>
</comment>
<keyword evidence="4 5" id="KW-0472">Membrane</keyword>
<evidence type="ECO:0000313" key="8">
    <source>
        <dbReference type="Proteomes" id="UP000179807"/>
    </source>
</evidence>
<evidence type="ECO:0000256" key="4">
    <source>
        <dbReference type="ARBA" id="ARBA00023136"/>
    </source>
</evidence>
<comment type="caution">
    <text evidence="7">The sequence shown here is derived from an EMBL/GenBank/DDBJ whole genome shotgun (WGS) entry which is preliminary data.</text>
</comment>
<feature type="transmembrane region" description="Helical" evidence="5">
    <location>
        <begin position="72"/>
        <end position="89"/>
    </location>
</feature>
<dbReference type="GO" id="GO:0006814">
    <property type="term" value="P:sodium ion transport"/>
    <property type="evidence" value="ECO:0007669"/>
    <property type="project" value="TreeGrafter"/>
</dbReference>
<feature type="domain" description="Ion transport" evidence="6">
    <location>
        <begin position="51"/>
        <end position="258"/>
    </location>
</feature>
<protein>
    <recommendedName>
        <fullName evidence="6">Ion transport domain-containing protein</fullName>
    </recommendedName>
</protein>
<dbReference type="Pfam" id="PF00520">
    <property type="entry name" value="Ion_trans"/>
    <property type="match status" value="1"/>
</dbReference>
<gene>
    <name evidence="7" type="ORF">TRFO_15587</name>
</gene>
<accession>A0A1J4KS35</accession>
<dbReference type="PANTHER" id="PTHR47131:SF1">
    <property type="entry name" value="CATION CHANNEL SPERM-ASSOCIATED PROTEIN 3"/>
    <property type="match status" value="1"/>
</dbReference>
<dbReference type="SUPFAM" id="SSF81324">
    <property type="entry name" value="Voltage-gated potassium channels"/>
    <property type="match status" value="1"/>
</dbReference>
<dbReference type="Gene3D" id="1.10.287.70">
    <property type="match status" value="1"/>
</dbReference>
<dbReference type="PANTHER" id="PTHR47131">
    <property type="entry name" value="CATION CHANNEL SPERM-ASSOCIATED PROTEIN 3"/>
    <property type="match status" value="1"/>
</dbReference>
<dbReference type="Proteomes" id="UP000179807">
    <property type="component" value="Unassembled WGS sequence"/>
</dbReference>
<feature type="transmembrane region" description="Helical" evidence="5">
    <location>
        <begin position="128"/>
        <end position="146"/>
    </location>
</feature>
<proteinExistence type="predicted"/>
<keyword evidence="8" id="KW-1185">Reference proteome</keyword>
<dbReference type="AlphaFoldDB" id="A0A1J4KS35"/>
<evidence type="ECO:0000256" key="5">
    <source>
        <dbReference type="SAM" id="Phobius"/>
    </source>
</evidence>
<dbReference type="GO" id="GO:0030317">
    <property type="term" value="P:flagellated sperm motility"/>
    <property type="evidence" value="ECO:0007669"/>
    <property type="project" value="TreeGrafter"/>
</dbReference>
<dbReference type="InterPro" id="IPR005821">
    <property type="entry name" value="Ion_trans_dom"/>
</dbReference>
<feature type="transmembrane region" description="Helical" evidence="5">
    <location>
        <begin position="43"/>
        <end position="66"/>
    </location>
</feature>
<organism evidence="7 8">
    <name type="scientific">Tritrichomonas foetus</name>
    <dbReference type="NCBI Taxonomy" id="1144522"/>
    <lineage>
        <taxon>Eukaryota</taxon>
        <taxon>Metamonada</taxon>
        <taxon>Parabasalia</taxon>
        <taxon>Tritrichomonadida</taxon>
        <taxon>Tritrichomonadidae</taxon>
        <taxon>Tritrichomonas</taxon>
    </lineage>
</organism>
<name>A0A1J4KS35_9EUKA</name>
<keyword evidence="3 5" id="KW-1133">Transmembrane helix</keyword>
<evidence type="ECO:0000256" key="3">
    <source>
        <dbReference type="ARBA" id="ARBA00022989"/>
    </source>
</evidence>
<feature type="transmembrane region" description="Helical" evidence="5">
    <location>
        <begin position="166"/>
        <end position="189"/>
    </location>
</feature>
<dbReference type="GO" id="GO:0048240">
    <property type="term" value="P:sperm capacitation"/>
    <property type="evidence" value="ECO:0007669"/>
    <property type="project" value="TreeGrafter"/>
</dbReference>
<dbReference type="RefSeq" id="XP_068367211.1">
    <property type="nucleotide sequence ID" value="XM_068498476.1"/>
</dbReference>
<keyword evidence="2 5" id="KW-0812">Transmembrane</keyword>